<proteinExistence type="predicted"/>
<reference evidence="1 2" key="1">
    <citation type="journal article" date="2018" name="Sci. Rep.">
        <title>Genomic signatures of local adaptation to the degree of environmental predictability in rotifers.</title>
        <authorList>
            <person name="Franch-Gras L."/>
            <person name="Hahn C."/>
            <person name="Garcia-Roger E.M."/>
            <person name="Carmona M.J."/>
            <person name="Serra M."/>
            <person name="Gomez A."/>
        </authorList>
    </citation>
    <scope>NUCLEOTIDE SEQUENCE [LARGE SCALE GENOMIC DNA]</scope>
    <source>
        <strain evidence="1">HYR1</strain>
    </source>
</reference>
<dbReference type="Proteomes" id="UP000276133">
    <property type="component" value="Unassembled WGS sequence"/>
</dbReference>
<sequence length="164" mass="19252">MTALSKLTIFENCYSHICGNHKKMLKFLNSVSAVRRLIILKIWCLKIIFPKCVFIKIFVLDLCILKSTKWKINCDTIKVLNDTCKFQLLIKARNHNILLFLKFIDFDFLIKKHNRFSGFKTNRLIDKIMDDSLALSKYHGKNLFILGLYMKKSHCHIAVKTNLI</sequence>
<keyword evidence="2" id="KW-1185">Reference proteome</keyword>
<accession>A0A3M7QUD1</accession>
<dbReference type="EMBL" id="REGN01005072">
    <property type="protein sequence ID" value="RNA14970.1"/>
    <property type="molecule type" value="Genomic_DNA"/>
</dbReference>
<evidence type="ECO:0000313" key="1">
    <source>
        <dbReference type="EMBL" id="RNA14970.1"/>
    </source>
</evidence>
<evidence type="ECO:0000313" key="2">
    <source>
        <dbReference type="Proteomes" id="UP000276133"/>
    </source>
</evidence>
<organism evidence="1 2">
    <name type="scientific">Brachionus plicatilis</name>
    <name type="common">Marine rotifer</name>
    <name type="synonym">Brachionus muelleri</name>
    <dbReference type="NCBI Taxonomy" id="10195"/>
    <lineage>
        <taxon>Eukaryota</taxon>
        <taxon>Metazoa</taxon>
        <taxon>Spiralia</taxon>
        <taxon>Gnathifera</taxon>
        <taxon>Rotifera</taxon>
        <taxon>Eurotatoria</taxon>
        <taxon>Monogononta</taxon>
        <taxon>Pseudotrocha</taxon>
        <taxon>Ploima</taxon>
        <taxon>Brachionidae</taxon>
        <taxon>Brachionus</taxon>
    </lineage>
</organism>
<comment type="caution">
    <text evidence="1">The sequence shown here is derived from an EMBL/GenBank/DDBJ whole genome shotgun (WGS) entry which is preliminary data.</text>
</comment>
<name>A0A3M7QUD1_BRAPC</name>
<gene>
    <name evidence="1" type="ORF">BpHYR1_005702</name>
</gene>
<protein>
    <submittedName>
        <fullName evidence="1">Uncharacterized protein</fullName>
    </submittedName>
</protein>
<dbReference type="AlphaFoldDB" id="A0A3M7QUD1"/>